<evidence type="ECO:0000256" key="1">
    <source>
        <dbReference type="ARBA" id="ARBA00004138"/>
    </source>
</evidence>
<protein>
    <recommendedName>
        <fullName evidence="12">Leucine-rich repeat-containing protein 51</fullName>
    </recommendedName>
</protein>
<evidence type="ECO:0000256" key="2">
    <source>
        <dbReference type="ARBA" id="ARBA00022614"/>
    </source>
</evidence>
<dbReference type="PANTHER" id="PTHR45973">
    <property type="entry name" value="PROTEIN PHOSPHATASE 1 REGULATORY SUBUNIT SDS22-RELATED"/>
    <property type="match status" value="1"/>
</dbReference>
<keyword evidence="4" id="KW-0969">Cilium</keyword>
<dbReference type="AlphaFoldDB" id="A0A397CAU7"/>
<evidence type="ECO:0000256" key="5">
    <source>
        <dbReference type="ARBA" id="ARBA00023273"/>
    </source>
</evidence>
<evidence type="ECO:0000313" key="6">
    <source>
        <dbReference type="EMBL" id="RHX99394.1"/>
    </source>
</evidence>
<evidence type="ECO:0000313" key="7">
    <source>
        <dbReference type="EMBL" id="RHY39031.1"/>
    </source>
</evidence>
<proteinExistence type="predicted"/>
<gene>
    <name evidence="6" type="ORF">DYB25_003658</name>
    <name evidence="8" type="ORF">DYB30_002044</name>
    <name evidence="7" type="ORF">DYB38_002091</name>
</gene>
<dbReference type="PANTHER" id="PTHR45973:SF9">
    <property type="entry name" value="LEUCINE-RICH REPEAT-CONTAINING PROTEIN 46"/>
    <property type="match status" value="1"/>
</dbReference>
<dbReference type="InterPro" id="IPR032675">
    <property type="entry name" value="LRR_dom_sf"/>
</dbReference>
<dbReference type="Gene3D" id="3.80.10.10">
    <property type="entry name" value="Ribonuclease Inhibitor"/>
    <property type="match status" value="2"/>
</dbReference>
<dbReference type="EMBL" id="QUTA01010624">
    <property type="protein sequence ID" value="RHX99394.1"/>
    <property type="molecule type" value="Genomic_DNA"/>
</dbReference>
<reference evidence="9 10" key="1">
    <citation type="submission" date="2018-08" db="EMBL/GenBank/DDBJ databases">
        <title>Aphanomyces genome sequencing and annotation.</title>
        <authorList>
            <person name="Minardi D."/>
            <person name="Oidtmann B."/>
            <person name="Van Der Giezen M."/>
            <person name="Studholme D.J."/>
        </authorList>
    </citation>
    <scope>NUCLEOTIDE SEQUENCE [LARGE SCALE GENOMIC DNA]</scope>
    <source>
        <strain evidence="8 11">D2</strain>
        <strain evidence="7 9">SA</strain>
        <strain evidence="6 10">Yx</strain>
    </source>
</reference>
<comment type="caution">
    <text evidence="7">The sequence shown here is derived from an EMBL/GenBank/DDBJ whole genome shotgun (WGS) entry which is preliminary data.</text>
</comment>
<dbReference type="Proteomes" id="UP000266239">
    <property type="component" value="Unassembled WGS sequence"/>
</dbReference>
<evidence type="ECO:0008006" key="12">
    <source>
        <dbReference type="Google" id="ProtNLM"/>
    </source>
</evidence>
<name>A0A397CAU7_APHAT</name>
<dbReference type="InterPro" id="IPR001611">
    <property type="entry name" value="Leu-rich_rpt"/>
</dbReference>
<evidence type="ECO:0000313" key="8">
    <source>
        <dbReference type="EMBL" id="RHY66559.1"/>
    </source>
</evidence>
<accession>A0A397CAU7</accession>
<dbReference type="EMBL" id="QUTD01004696">
    <property type="protein sequence ID" value="RHY66559.1"/>
    <property type="molecule type" value="Genomic_DNA"/>
</dbReference>
<evidence type="ECO:0000313" key="11">
    <source>
        <dbReference type="Proteomes" id="UP000266643"/>
    </source>
</evidence>
<evidence type="ECO:0000256" key="4">
    <source>
        <dbReference type="ARBA" id="ARBA00023069"/>
    </source>
</evidence>
<dbReference type="InterPro" id="IPR050576">
    <property type="entry name" value="Cilia_flagella_integrity"/>
</dbReference>
<dbReference type="VEuPathDB" id="FungiDB:H257_06542"/>
<keyword evidence="2" id="KW-0433">Leucine-rich repeat</keyword>
<comment type="subcellular location">
    <subcellularLocation>
        <location evidence="1">Cell projection</location>
        <location evidence="1">Cilium</location>
    </subcellularLocation>
</comment>
<evidence type="ECO:0000313" key="10">
    <source>
        <dbReference type="Proteomes" id="UP000266239"/>
    </source>
</evidence>
<dbReference type="PROSITE" id="PS51450">
    <property type="entry name" value="LRR"/>
    <property type="match status" value="2"/>
</dbReference>
<evidence type="ECO:0000256" key="3">
    <source>
        <dbReference type="ARBA" id="ARBA00022737"/>
    </source>
</evidence>
<dbReference type="SUPFAM" id="SSF52058">
    <property type="entry name" value="L domain-like"/>
    <property type="match status" value="1"/>
</dbReference>
<dbReference type="EMBL" id="QUTC01011233">
    <property type="protein sequence ID" value="RHY39031.1"/>
    <property type="molecule type" value="Genomic_DNA"/>
</dbReference>
<organism evidence="7 9">
    <name type="scientific">Aphanomyces astaci</name>
    <name type="common">Crayfish plague agent</name>
    <dbReference type="NCBI Taxonomy" id="112090"/>
    <lineage>
        <taxon>Eukaryota</taxon>
        <taxon>Sar</taxon>
        <taxon>Stramenopiles</taxon>
        <taxon>Oomycota</taxon>
        <taxon>Saprolegniomycetes</taxon>
        <taxon>Saprolegniales</taxon>
        <taxon>Verrucalvaceae</taxon>
        <taxon>Aphanomyces</taxon>
    </lineage>
</organism>
<dbReference type="Proteomes" id="UP000266643">
    <property type="component" value="Unassembled WGS sequence"/>
</dbReference>
<keyword evidence="3" id="KW-0677">Repeat</keyword>
<dbReference type="Proteomes" id="UP000265716">
    <property type="component" value="Unassembled WGS sequence"/>
</dbReference>
<sequence>MRMPPKWVWTCIPPSNVSPLWNIEPSATKDITSFSVKFKQLVSFAALQLKTGQDLRLGTTALPFPLTSVVVVDGSINRMRSLDGILVFSNVRELRLSLNQQLSTLPPLNHLVHLRLLYLGNNYLTSLTWLWHPNTLTHLDVTGNNIASLAGVDACRSCLHVLNVSENKLVSLDGVQHLLQYVASVVLGLPNLDDVSFVNNPVADCDLYRMRLCQHPRLRVLDHKTVRCRI</sequence>
<evidence type="ECO:0000313" key="9">
    <source>
        <dbReference type="Proteomes" id="UP000265716"/>
    </source>
</evidence>
<keyword evidence="5" id="KW-0966">Cell projection</keyword>